<evidence type="ECO:0000313" key="3">
    <source>
        <dbReference type="Proteomes" id="UP000712600"/>
    </source>
</evidence>
<name>A0A8S9RK52_BRACR</name>
<proteinExistence type="predicted"/>
<feature type="region of interest" description="Disordered" evidence="1">
    <location>
        <begin position="76"/>
        <end position="105"/>
    </location>
</feature>
<sequence length="105" mass="12198">MRSFSRFQESVLKNSRIRAHFSRHINNLRVLKKETTSRSLQVRGNPDISKYAYDLFPGVPNPKSPIMKKAQLLSLKKGDHQQKSRFENKTSAWPKGSTTQKLERN</sequence>
<feature type="compositionally biased region" description="Basic and acidic residues" evidence="1">
    <location>
        <begin position="76"/>
        <end position="88"/>
    </location>
</feature>
<dbReference type="EMBL" id="QGKX02000095">
    <property type="protein sequence ID" value="KAF3573548.1"/>
    <property type="molecule type" value="Genomic_DNA"/>
</dbReference>
<gene>
    <name evidence="2" type="ORF">F2Q69_00058662</name>
</gene>
<comment type="caution">
    <text evidence="2">The sequence shown here is derived from an EMBL/GenBank/DDBJ whole genome shotgun (WGS) entry which is preliminary data.</text>
</comment>
<reference evidence="2" key="1">
    <citation type="submission" date="2019-12" db="EMBL/GenBank/DDBJ databases">
        <title>Genome sequencing and annotation of Brassica cretica.</title>
        <authorList>
            <person name="Studholme D.J."/>
            <person name="Sarris P."/>
        </authorList>
    </citation>
    <scope>NUCLEOTIDE SEQUENCE</scope>
    <source>
        <strain evidence="2">PFS-109/04</strain>
        <tissue evidence="2">Leaf</tissue>
    </source>
</reference>
<dbReference type="Proteomes" id="UP000712600">
    <property type="component" value="Unassembled WGS sequence"/>
</dbReference>
<evidence type="ECO:0000313" key="2">
    <source>
        <dbReference type="EMBL" id="KAF3573548.1"/>
    </source>
</evidence>
<accession>A0A8S9RK52</accession>
<dbReference type="AlphaFoldDB" id="A0A8S9RK52"/>
<organism evidence="2 3">
    <name type="scientific">Brassica cretica</name>
    <name type="common">Mustard</name>
    <dbReference type="NCBI Taxonomy" id="69181"/>
    <lineage>
        <taxon>Eukaryota</taxon>
        <taxon>Viridiplantae</taxon>
        <taxon>Streptophyta</taxon>
        <taxon>Embryophyta</taxon>
        <taxon>Tracheophyta</taxon>
        <taxon>Spermatophyta</taxon>
        <taxon>Magnoliopsida</taxon>
        <taxon>eudicotyledons</taxon>
        <taxon>Gunneridae</taxon>
        <taxon>Pentapetalae</taxon>
        <taxon>rosids</taxon>
        <taxon>malvids</taxon>
        <taxon>Brassicales</taxon>
        <taxon>Brassicaceae</taxon>
        <taxon>Brassiceae</taxon>
        <taxon>Brassica</taxon>
    </lineage>
</organism>
<protein>
    <submittedName>
        <fullName evidence="2">Uncharacterized protein</fullName>
    </submittedName>
</protein>
<feature type="compositionally biased region" description="Polar residues" evidence="1">
    <location>
        <begin position="96"/>
        <end position="105"/>
    </location>
</feature>
<evidence type="ECO:0000256" key="1">
    <source>
        <dbReference type="SAM" id="MobiDB-lite"/>
    </source>
</evidence>